<reference evidence="2" key="1">
    <citation type="submission" date="2018-05" db="EMBL/GenBank/DDBJ databases">
        <authorList>
            <person name="Lanie J.A."/>
            <person name="Ng W.-L."/>
            <person name="Kazmierczak K.M."/>
            <person name="Andrzejewski T.M."/>
            <person name="Davidsen T.M."/>
            <person name="Wayne K.J."/>
            <person name="Tettelin H."/>
            <person name="Glass J.I."/>
            <person name="Rusch D."/>
            <person name="Podicherti R."/>
            <person name="Tsui H.-C.T."/>
            <person name="Winkler M.E."/>
        </authorList>
    </citation>
    <scope>NUCLEOTIDE SEQUENCE</scope>
</reference>
<evidence type="ECO:0000256" key="1">
    <source>
        <dbReference type="SAM" id="Phobius"/>
    </source>
</evidence>
<dbReference type="EMBL" id="UINC01000713">
    <property type="protein sequence ID" value="SUZ60012.1"/>
    <property type="molecule type" value="Genomic_DNA"/>
</dbReference>
<gene>
    <name evidence="2" type="ORF">METZ01_LOCUS12866</name>
</gene>
<dbReference type="Gene3D" id="3.90.1720.10">
    <property type="entry name" value="endopeptidase domain like (from Nostoc punctiforme)"/>
    <property type="match status" value="1"/>
</dbReference>
<dbReference type="Pfam" id="PF05708">
    <property type="entry name" value="Peptidase_C92"/>
    <property type="match status" value="1"/>
</dbReference>
<name>A0A381NZF9_9ZZZZ</name>
<organism evidence="2">
    <name type="scientific">marine metagenome</name>
    <dbReference type="NCBI Taxonomy" id="408172"/>
    <lineage>
        <taxon>unclassified sequences</taxon>
        <taxon>metagenomes</taxon>
        <taxon>ecological metagenomes</taxon>
    </lineage>
</organism>
<sequence>VAEAVLGAIPALLGFLTGFIPYYATRAVVGRSSTSADEGPELTLKQWFVGALVFSAFYGGLVGLVAWLQYSTAASVALAVLLITTGPFTLAYARRMRTIVAHLGDRTASWFKLEAVARVREAQDELVGRLDVLRNRYREEVHGWDPLPAHFKRRSTWAALARVSAIGVATTGAVMFIMAYMDRPVQGLPLGTSPWEAIRASDPVGAQRDLLRDAEGVLQAARQLDLMQAGMADLRADFLRGERNFLTQQDHDETRALLVAYLDIRSALLKTIWLYRGDYTGVETPAYDPLEARAFLTAYTAAVILVEKAWLIFDTFNDDPTTREQLDRADLTWGIPAGTFSMLESSLSNRSVMAELQVAVHRFDAIRPAAGFPEEAPWGDLAARAALSRPAVDATLDEIGMRNLRRTFRQMARQIRDPVDELTPVISLTVSRFRFRERPPHQGLISSAQLDDLRAVLRPGDILIERRNWFISNTLLPGFWPHAALYLGSYEELLELDVTADPGTISAFQGQNERGHQFAVVEAIGEGVIYTSLEQSVGEADAVAVLRPLLSDEELRDALSRALSHWGKEYDFDFDFTTTDRLVCTELIFRTYDGILEIPPMDTIMGKPRIAASDFVRMWADGRASGTPQLELVRFLNFDEPAGTSVEADAETLVATLDRSRFTLLNLN</sequence>
<accession>A0A381NZF9</accession>
<evidence type="ECO:0000313" key="2">
    <source>
        <dbReference type="EMBL" id="SUZ60012.1"/>
    </source>
</evidence>
<proteinExistence type="predicted"/>
<feature type="transmembrane region" description="Helical" evidence="1">
    <location>
        <begin position="6"/>
        <end position="25"/>
    </location>
</feature>
<dbReference type="InterPro" id="IPR024453">
    <property type="entry name" value="Peptidase_C92"/>
</dbReference>
<keyword evidence="1" id="KW-0472">Membrane</keyword>
<keyword evidence="1" id="KW-0812">Transmembrane</keyword>
<dbReference type="AlphaFoldDB" id="A0A381NZF9"/>
<feature type="transmembrane region" description="Helical" evidence="1">
    <location>
        <begin position="74"/>
        <end position="93"/>
    </location>
</feature>
<dbReference type="InterPro" id="IPR038765">
    <property type="entry name" value="Papain-like_cys_pep_sf"/>
</dbReference>
<feature type="non-terminal residue" evidence="2">
    <location>
        <position position="1"/>
    </location>
</feature>
<dbReference type="SUPFAM" id="SSF54001">
    <property type="entry name" value="Cysteine proteinases"/>
    <property type="match status" value="1"/>
</dbReference>
<protein>
    <submittedName>
        <fullName evidence="2">Uncharacterized protein</fullName>
    </submittedName>
</protein>
<feature type="transmembrane region" description="Helical" evidence="1">
    <location>
        <begin position="159"/>
        <end position="181"/>
    </location>
</feature>
<keyword evidence="1" id="KW-1133">Transmembrane helix</keyword>
<feature type="transmembrane region" description="Helical" evidence="1">
    <location>
        <begin position="46"/>
        <end position="68"/>
    </location>
</feature>